<keyword evidence="2" id="KW-0472">Membrane</keyword>
<evidence type="ECO:0000313" key="3">
    <source>
        <dbReference type="EMBL" id="GAA4881417.1"/>
    </source>
</evidence>
<evidence type="ECO:0000256" key="2">
    <source>
        <dbReference type="SAM" id="Phobius"/>
    </source>
</evidence>
<evidence type="ECO:0000313" key="4">
    <source>
        <dbReference type="Proteomes" id="UP001500457"/>
    </source>
</evidence>
<dbReference type="EMBL" id="BAABHQ010000010">
    <property type="protein sequence ID" value="GAA4881417.1"/>
    <property type="molecule type" value="Genomic_DNA"/>
</dbReference>
<reference evidence="4" key="1">
    <citation type="journal article" date="2019" name="Int. J. Syst. Evol. Microbiol.">
        <title>The Global Catalogue of Microorganisms (GCM) 10K type strain sequencing project: providing services to taxonomists for standard genome sequencing and annotation.</title>
        <authorList>
            <consortium name="The Broad Institute Genomics Platform"/>
            <consortium name="The Broad Institute Genome Sequencing Center for Infectious Disease"/>
            <person name="Wu L."/>
            <person name="Ma J."/>
        </authorList>
    </citation>
    <scope>NUCLEOTIDE SEQUENCE [LARGE SCALE GENOMIC DNA]</scope>
    <source>
        <strain evidence="4">JCM 17983</strain>
    </source>
</reference>
<feature type="transmembrane region" description="Helical" evidence="2">
    <location>
        <begin position="12"/>
        <end position="32"/>
    </location>
</feature>
<gene>
    <name evidence="3" type="ORF">GCM10023203_35900</name>
</gene>
<feature type="region of interest" description="Disordered" evidence="1">
    <location>
        <begin position="117"/>
        <end position="136"/>
    </location>
</feature>
<name>A0ABP9EMY6_9PSEU</name>
<keyword evidence="2" id="KW-1133">Transmembrane helix</keyword>
<accession>A0ABP9EMY6</accession>
<organism evidence="3 4">
    <name type="scientific">Actinomycetospora straminea</name>
    <dbReference type="NCBI Taxonomy" id="663607"/>
    <lineage>
        <taxon>Bacteria</taxon>
        <taxon>Bacillati</taxon>
        <taxon>Actinomycetota</taxon>
        <taxon>Actinomycetes</taxon>
        <taxon>Pseudonocardiales</taxon>
        <taxon>Pseudonocardiaceae</taxon>
        <taxon>Actinomycetospora</taxon>
    </lineage>
</organism>
<dbReference type="Proteomes" id="UP001500457">
    <property type="component" value="Unassembled WGS sequence"/>
</dbReference>
<feature type="transmembrane region" description="Helical" evidence="2">
    <location>
        <begin position="38"/>
        <end position="57"/>
    </location>
</feature>
<feature type="transmembrane region" description="Helical" evidence="2">
    <location>
        <begin position="91"/>
        <end position="112"/>
    </location>
</feature>
<evidence type="ECO:0000256" key="1">
    <source>
        <dbReference type="SAM" id="MobiDB-lite"/>
    </source>
</evidence>
<dbReference type="RefSeq" id="WP_274234967.1">
    <property type="nucleotide sequence ID" value="NZ_BAABHQ010000010.1"/>
</dbReference>
<comment type="caution">
    <text evidence="3">The sequence shown here is derived from an EMBL/GenBank/DDBJ whole genome shotgun (WGS) entry which is preliminary data.</text>
</comment>
<protein>
    <recommendedName>
        <fullName evidence="5">Integral membrane protein</fullName>
    </recommendedName>
</protein>
<keyword evidence="2" id="KW-0812">Transmembrane</keyword>
<keyword evidence="4" id="KW-1185">Reference proteome</keyword>
<sequence>MDRGEERSAPGVTAVVTGAAAVAVLGVAAAMLLAGTTALAAVLTLLLVGVQGGLLLARPHGARRTRQFLLAGSAQAGLTHLVAGEPTVASALVYLGVGVVFAAIVVAGLALWPPAADPEPVERRGDTAPLPVVDRD</sequence>
<proteinExistence type="predicted"/>
<evidence type="ECO:0008006" key="5">
    <source>
        <dbReference type="Google" id="ProtNLM"/>
    </source>
</evidence>